<accession>A0A1Y1VAS2</accession>
<organism evidence="2 3">
    <name type="scientific">Piromyces finnis</name>
    <dbReference type="NCBI Taxonomy" id="1754191"/>
    <lineage>
        <taxon>Eukaryota</taxon>
        <taxon>Fungi</taxon>
        <taxon>Fungi incertae sedis</taxon>
        <taxon>Chytridiomycota</taxon>
        <taxon>Chytridiomycota incertae sedis</taxon>
        <taxon>Neocallimastigomycetes</taxon>
        <taxon>Neocallimastigales</taxon>
        <taxon>Neocallimastigaceae</taxon>
        <taxon>Piromyces</taxon>
    </lineage>
</organism>
<keyword evidence="1" id="KW-0812">Transmembrane</keyword>
<proteinExistence type="predicted"/>
<dbReference type="OrthoDB" id="2144850at2759"/>
<evidence type="ECO:0000313" key="2">
    <source>
        <dbReference type="EMBL" id="ORX50425.1"/>
    </source>
</evidence>
<name>A0A1Y1VAS2_9FUNG</name>
<gene>
    <name evidence="2" type="ORF">BCR36DRAFT_327290</name>
</gene>
<reference evidence="2 3" key="1">
    <citation type="submission" date="2016-08" db="EMBL/GenBank/DDBJ databases">
        <title>Genomes of anaerobic fungi encode conserved fungal cellulosomes for biomass hydrolysis.</title>
        <authorList>
            <consortium name="DOE Joint Genome Institute"/>
            <person name="Haitjema C.H."/>
            <person name="Gilmore S.P."/>
            <person name="Henske J.K."/>
            <person name="Solomon K.V."/>
            <person name="De Groot R."/>
            <person name="Kuo A."/>
            <person name="Mondo S.J."/>
            <person name="Salamov A.A."/>
            <person name="Labutti K."/>
            <person name="Zhao Z."/>
            <person name="Chiniquy J."/>
            <person name="Barry K."/>
            <person name="Brewer H.M."/>
            <person name="Purvine S.O."/>
            <person name="Wright A.T."/>
            <person name="Boxma B."/>
            <person name="Van Alen T."/>
            <person name="Hackstein J.H."/>
            <person name="Baker S.E."/>
            <person name="Grigoriev I.V."/>
            <person name="O'Malley M.A."/>
        </authorList>
    </citation>
    <scope>NUCLEOTIDE SEQUENCE [LARGE SCALE GENOMIC DNA]</scope>
    <source>
        <strain evidence="3">finn</strain>
    </source>
</reference>
<comment type="caution">
    <text evidence="2">The sequence shown here is derived from an EMBL/GenBank/DDBJ whole genome shotgun (WGS) entry which is preliminary data.</text>
</comment>
<sequence>MNILSLIISNLYIIVIWLCFNITIIVHAFNNDNVVLGFIPSEIETHGINESCSHLHNKNSYQIKKFKIDIGNDKNKNSITSLFSKFAKYIVGQSEEEQNNNQNQNFIALEQPFEVVYQCDCDDIYCERIKDSFEKVPGYFTSALDIYSAIKIRLNIFSFSQSEKRKNSTALAITSPPPYIILKDSENGWPFSYPYTLIKQLNTNIKIQYDSNITDYDINIDINTDQMMNDKYFTSMLAHEILHGMGIYYIIKPLSKMIPDFEFSPELIMPPIDYNVYENEEGILKEIKTFLPPSIYEKNFINLEKLIKNKDSNDTSNFVSPDYYLFNEDYYLAFRDLKLKYYIHQPMIDDSEKTQLQQFNETLFHWKGYSIAHNFYKSATSENGIGFLTNEGDIIKLQTYNNEYSGDFFHVSTPYHCESISKCSIEDETDHHLLKYGPNFVMLSKYYVFDMTVEEKIEAFAPNNRYGLLGDGIVHMLTTMGWTERNSTRNNKNYIVLNSEELENLQIVGPVHPNTIELKLDHNQSLFSLISSDSNISFQYTPLKCIILTLVLTIIFLF</sequence>
<dbReference type="Proteomes" id="UP000193719">
    <property type="component" value="Unassembled WGS sequence"/>
</dbReference>
<protein>
    <submittedName>
        <fullName evidence="2">Uncharacterized protein</fullName>
    </submittedName>
</protein>
<keyword evidence="1" id="KW-1133">Transmembrane helix</keyword>
<dbReference type="AlphaFoldDB" id="A0A1Y1VAS2"/>
<evidence type="ECO:0000313" key="3">
    <source>
        <dbReference type="Proteomes" id="UP000193719"/>
    </source>
</evidence>
<feature type="transmembrane region" description="Helical" evidence="1">
    <location>
        <begin position="7"/>
        <end position="29"/>
    </location>
</feature>
<keyword evidence="3" id="KW-1185">Reference proteome</keyword>
<dbReference type="EMBL" id="MCFH01000021">
    <property type="protein sequence ID" value="ORX50425.1"/>
    <property type="molecule type" value="Genomic_DNA"/>
</dbReference>
<keyword evidence="1" id="KW-0472">Membrane</keyword>
<reference evidence="2 3" key="2">
    <citation type="submission" date="2016-08" db="EMBL/GenBank/DDBJ databases">
        <title>Pervasive Adenine N6-methylation of Active Genes in Fungi.</title>
        <authorList>
            <consortium name="DOE Joint Genome Institute"/>
            <person name="Mondo S.J."/>
            <person name="Dannebaum R.O."/>
            <person name="Kuo R.C."/>
            <person name="Labutti K."/>
            <person name="Haridas S."/>
            <person name="Kuo A."/>
            <person name="Salamov A."/>
            <person name="Ahrendt S.R."/>
            <person name="Lipzen A."/>
            <person name="Sullivan W."/>
            <person name="Andreopoulos W.B."/>
            <person name="Clum A."/>
            <person name="Lindquist E."/>
            <person name="Daum C."/>
            <person name="Ramamoorthy G.K."/>
            <person name="Gryganskyi A."/>
            <person name="Culley D."/>
            <person name="Magnuson J.K."/>
            <person name="James T.Y."/>
            <person name="O'Malley M.A."/>
            <person name="Stajich J.E."/>
            <person name="Spatafora J.W."/>
            <person name="Visel A."/>
            <person name="Grigoriev I.V."/>
        </authorList>
    </citation>
    <scope>NUCLEOTIDE SEQUENCE [LARGE SCALE GENOMIC DNA]</scope>
    <source>
        <strain evidence="3">finn</strain>
    </source>
</reference>
<evidence type="ECO:0000256" key="1">
    <source>
        <dbReference type="SAM" id="Phobius"/>
    </source>
</evidence>